<dbReference type="Proteomes" id="UP001596036">
    <property type="component" value="Unassembled WGS sequence"/>
</dbReference>
<gene>
    <name evidence="1" type="ORF">ACFPN1_08705</name>
</gene>
<proteinExistence type="predicted"/>
<dbReference type="EMBL" id="JBHSNM010000002">
    <property type="protein sequence ID" value="MFC5570136.1"/>
    <property type="molecule type" value="Genomic_DNA"/>
</dbReference>
<organism evidence="1 2">
    <name type="scientific">Lysobacter yangpyeongensis</name>
    <dbReference type="NCBI Taxonomy" id="346182"/>
    <lineage>
        <taxon>Bacteria</taxon>
        <taxon>Pseudomonadati</taxon>
        <taxon>Pseudomonadota</taxon>
        <taxon>Gammaproteobacteria</taxon>
        <taxon>Lysobacterales</taxon>
        <taxon>Lysobacteraceae</taxon>
        <taxon>Lysobacter</taxon>
    </lineage>
</organism>
<protein>
    <submittedName>
        <fullName evidence="1">Uncharacterized protein</fullName>
    </submittedName>
</protein>
<sequence>MHSIDTADDGLDPVIDARLRELEAEMPHLSTRETNMFALANAWAERHDAILALASPELRDEVEARLARIGVRWGVMPGSRVTLGFRVEDIEQRAKARRRARRS</sequence>
<accession>A0ABW0SMN4</accession>
<keyword evidence="2" id="KW-1185">Reference proteome</keyword>
<evidence type="ECO:0000313" key="2">
    <source>
        <dbReference type="Proteomes" id="UP001596036"/>
    </source>
</evidence>
<name>A0ABW0SMN4_9GAMM</name>
<dbReference type="RefSeq" id="WP_386754486.1">
    <property type="nucleotide sequence ID" value="NZ_JBHSNM010000002.1"/>
</dbReference>
<reference evidence="2" key="1">
    <citation type="journal article" date="2019" name="Int. J. Syst. Evol. Microbiol.">
        <title>The Global Catalogue of Microorganisms (GCM) 10K type strain sequencing project: providing services to taxonomists for standard genome sequencing and annotation.</title>
        <authorList>
            <consortium name="The Broad Institute Genomics Platform"/>
            <consortium name="The Broad Institute Genome Sequencing Center for Infectious Disease"/>
            <person name="Wu L."/>
            <person name="Ma J."/>
        </authorList>
    </citation>
    <scope>NUCLEOTIDE SEQUENCE [LARGE SCALE GENOMIC DNA]</scope>
    <source>
        <strain evidence="2">KACC 11407</strain>
    </source>
</reference>
<comment type="caution">
    <text evidence="1">The sequence shown here is derived from an EMBL/GenBank/DDBJ whole genome shotgun (WGS) entry which is preliminary data.</text>
</comment>
<evidence type="ECO:0000313" key="1">
    <source>
        <dbReference type="EMBL" id="MFC5570136.1"/>
    </source>
</evidence>